<sequence>MPAFRSAQPSTDDSHTAPTTSTFSPFRSRIFLAIWIASLVSNFGSLVQSVGATWLMTSLAPSADMVALVQVSTVLPIMLFSLPAGAAADVWDRRVIMLVAQGAMLAVSATLAVLAWLGQVTPWLLVALTFLLGSGAALYGPAWQSSVREQVPRRELSAAVALNSVAFNLARAAGPALGGAIVAWAGAQVAFGVNAFSYLGLIAVLLAWKRPASEARLPAETMMAAMLAGLRFARLSHSLQTVLVRAAAFGFFAAALWGLIPLVARDLLSGSAITYGLLLAAFGGGAVGGALVGGQVRERFTSEMIVAGGSAAFAGAGLVVGLSPYLPITLLALALGGAAWLMVLSTFNVTVQLRTPRWVVGRAMAIYQAGVFGGLSLGGWLWGVVAEHYGVPTSLIAAALALAVTAFLGRVLPMPATDQINVEPIPSNLEGESGRPSLDMDSGPVVASTEYRIAPGNVRPFLAAASRLQRMRRRNGARRWALLRDATDPEVWIERFETPTWLDHLRVRERMTVVDREVEDRILSYHQDEGAPLTRYLLAYVPVAGGEDAPNVRDPRATVFDPNLPPALSAERSV</sequence>
<feature type="transmembrane region" description="Helical" evidence="8">
    <location>
        <begin position="95"/>
        <end position="117"/>
    </location>
</feature>
<dbReference type="PROSITE" id="PS50850">
    <property type="entry name" value="MFS"/>
    <property type="match status" value="1"/>
</dbReference>
<feature type="transmembrane region" description="Helical" evidence="8">
    <location>
        <begin position="304"/>
        <end position="322"/>
    </location>
</feature>
<feature type="transmembrane region" description="Helical" evidence="8">
    <location>
        <begin position="155"/>
        <end position="174"/>
    </location>
</feature>
<feature type="region of interest" description="Disordered" evidence="7">
    <location>
        <begin position="1"/>
        <end position="20"/>
    </location>
</feature>
<dbReference type="InterPro" id="IPR036259">
    <property type="entry name" value="MFS_trans_sf"/>
</dbReference>
<accession>A0A937D124</accession>
<comment type="caution">
    <text evidence="10">The sequence shown here is derived from an EMBL/GenBank/DDBJ whole genome shotgun (WGS) entry which is preliminary data.</text>
</comment>
<keyword evidence="11" id="KW-1185">Reference proteome</keyword>
<feature type="transmembrane region" description="Helical" evidence="8">
    <location>
        <begin position="242"/>
        <end position="260"/>
    </location>
</feature>
<keyword evidence="4 8" id="KW-0812">Transmembrane</keyword>
<feature type="transmembrane region" description="Helical" evidence="8">
    <location>
        <begin position="389"/>
        <end position="409"/>
    </location>
</feature>
<keyword evidence="2" id="KW-0813">Transport</keyword>
<feature type="transmembrane region" description="Helical" evidence="8">
    <location>
        <begin position="123"/>
        <end position="143"/>
    </location>
</feature>
<dbReference type="InterPro" id="IPR020846">
    <property type="entry name" value="MFS_dom"/>
</dbReference>
<evidence type="ECO:0000313" key="11">
    <source>
        <dbReference type="Proteomes" id="UP000605848"/>
    </source>
</evidence>
<proteinExistence type="predicted"/>
<evidence type="ECO:0000259" key="9">
    <source>
        <dbReference type="PROSITE" id="PS50850"/>
    </source>
</evidence>
<evidence type="ECO:0000256" key="8">
    <source>
        <dbReference type="SAM" id="Phobius"/>
    </source>
</evidence>
<feature type="transmembrane region" description="Helical" evidence="8">
    <location>
        <begin position="67"/>
        <end position="88"/>
    </location>
</feature>
<name>A0A937D124_9HYPH</name>
<comment type="subcellular location">
    <subcellularLocation>
        <location evidence="1">Cell membrane</location>
        <topology evidence="1">Multi-pass membrane protein</topology>
    </subcellularLocation>
</comment>
<dbReference type="GO" id="GO:0022857">
    <property type="term" value="F:transmembrane transporter activity"/>
    <property type="evidence" value="ECO:0007669"/>
    <property type="project" value="InterPro"/>
</dbReference>
<dbReference type="CDD" id="cd06173">
    <property type="entry name" value="MFS_MefA_like"/>
    <property type="match status" value="1"/>
</dbReference>
<feature type="transmembrane region" description="Helical" evidence="8">
    <location>
        <begin position="180"/>
        <end position="208"/>
    </location>
</feature>
<evidence type="ECO:0000313" key="10">
    <source>
        <dbReference type="EMBL" id="MBL0408314.1"/>
    </source>
</evidence>
<feature type="domain" description="Major facilitator superfamily (MFS) profile" evidence="9">
    <location>
        <begin position="30"/>
        <end position="416"/>
    </location>
</feature>
<evidence type="ECO:0000256" key="7">
    <source>
        <dbReference type="SAM" id="MobiDB-lite"/>
    </source>
</evidence>
<reference evidence="10" key="1">
    <citation type="submission" date="2021-01" db="EMBL/GenBank/DDBJ databases">
        <title>Microvirga sp.</title>
        <authorList>
            <person name="Kim M.K."/>
        </authorList>
    </citation>
    <scope>NUCLEOTIDE SEQUENCE</scope>
    <source>
        <strain evidence="10">5420S-16</strain>
    </source>
</reference>
<keyword evidence="6 8" id="KW-0472">Membrane</keyword>
<keyword evidence="5 8" id="KW-1133">Transmembrane helix</keyword>
<keyword evidence="3" id="KW-1003">Cell membrane</keyword>
<feature type="transmembrane region" description="Helical" evidence="8">
    <location>
        <begin position="30"/>
        <end position="55"/>
    </location>
</feature>
<evidence type="ECO:0000256" key="4">
    <source>
        <dbReference type="ARBA" id="ARBA00022692"/>
    </source>
</evidence>
<dbReference type="GO" id="GO:0005886">
    <property type="term" value="C:plasma membrane"/>
    <property type="evidence" value="ECO:0007669"/>
    <property type="project" value="UniProtKB-SubCell"/>
</dbReference>
<feature type="transmembrane region" description="Helical" evidence="8">
    <location>
        <begin position="272"/>
        <end position="292"/>
    </location>
</feature>
<protein>
    <submittedName>
        <fullName evidence="10">MFS transporter</fullName>
    </submittedName>
</protein>
<dbReference type="PANTHER" id="PTHR23513:SF11">
    <property type="entry name" value="STAPHYLOFERRIN A TRANSPORTER"/>
    <property type="match status" value="1"/>
</dbReference>
<dbReference type="InterPro" id="IPR010290">
    <property type="entry name" value="TM_effector"/>
</dbReference>
<evidence type="ECO:0000256" key="2">
    <source>
        <dbReference type="ARBA" id="ARBA00022448"/>
    </source>
</evidence>
<dbReference type="SUPFAM" id="SSF103473">
    <property type="entry name" value="MFS general substrate transporter"/>
    <property type="match status" value="1"/>
</dbReference>
<dbReference type="Pfam" id="PF05977">
    <property type="entry name" value="MFS_3"/>
    <property type="match status" value="1"/>
</dbReference>
<dbReference type="RefSeq" id="WP_202066159.1">
    <property type="nucleotide sequence ID" value="NZ_JAEQMY010000184.1"/>
</dbReference>
<feature type="transmembrane region" description="Helical" evidence="8">
    <location>
        <begin position="328"/>
        <end position="351"/>
    </location>
</feature>
<dbReference type="Proteomes" id="UP000605848">
    <property type="component" value="Unassembled WGS sequence"/>
</dbReference>
<dbReference type="PANTHER" id="PTHR23513">
    <property type="entry name" value="INTEGRAL MEMBRANE EFFLUX PROTEIN-RELATED"/>
    <property type="match status" value="1"/>
</dbReference>
<feature type="compositionally biased region" description="Polar residues" evidence="7">
    <location>
        <begin position="7"/>
        <end position="20"/>
    </location>
</feature>
<dbReference type="Gene3D" id="1.20.1250.20">
    <property type="entry name" value="MFS general substrate transporter like domains"/>
    <property type="match status" value="1"/>
</dbReference>
<dbReference type="AlphaFoldDB" id="A0A937D124"/>
<organism evidence="10 11">
    <name type="scientific">Microvirga aerilata</name>
    <dbReference type="NCBI Taxonomy" id="670292"/>
    <lineage>
        <taxon>Bacteria</taxon>
        <taxon>Pseudomonadati</taxon>
        <taxon>Pseudomonadota</taxon>
        <taxon>Alphaproteobacteria</taxon>
        <taxon>Hyphomicrobiales</taxon>
        <taxon>Methylobacteriaceae</taxon>
        <taxon>Microvirga</taxon>
    </lineage>
</organism>
<evidence type="ECO:0000256" key="5">
    <source>
        <dbReference type="ARBA" id="ARBA00022989"/>
    </source>
</evidence>
<gene>
    <name evidence="10" type="ORF">JKG68_31025</name>
</gene>
<dbReference type="EMBL" id="JAEQMY010000184">
    <property type="protein sequence ID" value="MBL0408314.1"/>
    <property type="molecule type" value="Genomic_DNA"/>
</dbReference>
<evidence type="ECO:0000256" key="1">
    <source>
        <dbReference type="ARBA" id="ARBA00004651"/>
    </source>
</evidence>
<evidence type="ECO:0000256" key="3">
    <source>
        <dbReference type="ARBA" id="ARBA00022475"/>
    </source>
</evidence>
<evidence type="ECO:0000256" key="6">
    <source>
        <dbReference type="ARBA" id="ARBA00023136"/>
    </source>
</evidence>
<feature type="transmembrane region" description="Helical" evidence="8">
    <location>
        <begin position="363"/>
        <end position="383"/>
    </location>
</feature>